<comment type="similarity">
    <text evidence="2">Belongs to the UPF0410 family.</text>
</comment>
<organism evidence="8 9">
    <name type="scientific">Candidatus Adlerbacteria bacterium RIFCSPLOWO2_01_FULL_54_16</name>
    <dbReference type="NCBI Taxonomy" id="1797244"/>
    <lineage>
        <taxon>Bacteria</taxon>
        <taxon>Candidatus Adleribacteriota</taxon>
    </lineage>
</organism>
<evidence type="ECO:0000256" key="4">
    <source>
        <dbReference type="ARBA" id="ARBA00022692"/>
    </source>
</evidence>
<feature type="transmembrane region" description="Helical" evidence="7">
    <location>
        <begin position="29"/>
        <end position="49"/>
    </location>
</feature>
<evidence type="ECO:0008006" key="10">
    <source>
        <dbReference type="Google" id="ProtNLM"/>
    </source>
</evidence>
<dbReference type="EMBL" id="MEWY01000002">
    <property type="protein sequence ID" value="OGC87473.1"/>
    <property type="molecule type" value="Genomic_DNA"/>
</dbReference>
<dbReference type="Proteomes" id="UP000176943">
    <property type="component" value="Unassembled WGS sequence"/>
</dbReference>
<evidence type="ECO:0000256" key="1">
    <source>
        <dbReference type="ARBA" id="ARBA00004651"/>
    </source>
</evidence>
<comment type="caution">
    <text evidence="8">The sequence shown here is derived from an EMBL/GenBank/DDBJ whole genome shotgun (WGS) entry which is preliminary data.</text>
</comment>
<sequence length="80" mass="8321">MGVIIWIVFGALVGWVASAVVGTSGGLVWDIVVGILGAVIGGFIMSLLGGTGVNGFTFYSFFVALLGACVLIWIMRMVRP</sequence>
<reference evidence="8 9" key="1">
    <citation type="journal article" date="2016" name="Nat. Commun.">
        <title>Thousands of microbial genomes shed light on interconnected biogeochemical processes in an aquifer system.</title>
        <authorList>
            <person name="Anantharaman K."/>
            <person name="Brown C.T."/>
            <person name="Hug L.A."/>
            <person name="Sharon I."/>
            <person name="Castelle C.J."/>
            <person name="Probst A.J."/>
            <person name="Thomas B.C."/>
            <person name="Singh A."/>
            <person name="Wilkins M.J."/>
            <person name="Karaoz U."/>
            <person name="Brodie E.L."/>
            <person name="Williams K.H."/>
            <person name="Hubbard S.S."/>
            <person name="Banfield J.F."/>
        </authorList>
    </citation>
    <scope>NUCLEOTIDE SEQUENCE [LARGE SCALE GENOMIC DNA]</scope>
</reference>
<comment type="subcellular location">
    <subcellularLocation>
        <location evidence="1">Cell membrane</location>
        <topology evidence="1">Multi-pass membrane protein</topology>
    </subcellularLocation>
</comment>
<dbReference type="InterPro" id="IPR007341">
    <property type="entry name" value="Transgly_assoc"/>
</dbReference>
<dbReference type="AlphaFoldDB" id="A0A1F4Y2C3"/>
<evidence type="ECO:0000256" key="7">
    <source>
        <dbReference type="SAM" id="Phobius"/>
    </source>
</evidence>
<evidence type="ECO:0000256" key="3">
    <source>
        <dbReference type="ARBA" id="ARBA00022475"/>
    </source>
</evidence>
<keyword evidence="4 7" id="KW-0812">Transmembrane</keyword>
<gene>
    <name evidence="8" type="ORF">A3B33_02375</name>
</gene>
<evidence type="ECO:0000256" key="2">
    <source>
        <dbReference type="ARBA" id="ARBA00011006"/>
    </source>
</evidence>
<keyword evidence="6 7" id="KW-0472">Membrane</keyword>
<dbReference type="PANTHER" id="PTHR33884">
    <property type="entry name" value="UPF0410 PROTEIN YMGE"/>
    <property type="match status" value="1"/>
</dbReference>
<proteinExistence type="inferred from homology"/>
<dbReference type="PANTHER" id="PTHR33884:SF3">
    <property type="entry name" value="UPF0410 PROTEIN YMGE"/>
    <property type="match status" value="1"/>
</dbReference>
<dbReference type="Pfam" id="PF04226">
    <property type="entry name" value="Transgly_assoc"/>
    <property type="match status" value="1"/>
</dbReference>
<evidence type="ECO:0000256" key="5">
    <source>
        <dbReference type="ARBA" id="ARBA00022989"/>
    </source>
</evidence>
<evidence type="ECO:0000313" key="8">
    <source>
        <dbReference type="EMBL" id="OGC87473.1"/>
    </source>
</evidence>
<keyword evidence="3" id="KW-1003">Cell membrane</keyword>
<name>A0A1F4Y2C3_9BACT</name>
<protein>
    <recommendedName>
        <fullName evidence="10">Transglycosylase</fullName>
    </recommendedName>
</protein>
<evidence type="ECO:0000256" key="6">
    <source>
        <dbReference type="ARBA" id="ARBA00023136"/>
    </source>
</evidence>
<accession>A0A1F4Y2C3</accession>
<keyword evidence="5 7" id="KW-1133">Transmembrane helix</keyword>
<dbReference type="GO" id="GO:0005886">
    <property type="term" value="C:plasma membrane"/>
    <property type="evidence" value="ECO:0007669"/>
    <property type="project" value="UniProtKB-SubCell"/>
</dbReference>
<feature type="transmembrane region" description="Helical" evidence="7">
    <location>
        <begin position="56"/>
        <end position="75"/>
    </location>
</feature>
<evidence type="ECO:0000313" key="9">
    <source>
        <dbReference type="Proteomes" id="UP000176943"/>
    </source>
</evidence>